<protein>
    <submittedName>
        <fullName evidence="13">Succinate dehydrogenase, cytochrome b556 subunit</fullName>
    </submittedName>
</protein>
<dbReference type="InterPro" id="IPR034804">
    <property type="entry name" value="SQR/QFR_C/D"/>
</dbReference>
<dbReference type="SUPFAM" id="SSF81343">
    <property type="entry name" value="Fumarate reductase respiratory complex transmembrane subunits"/>
    <property type="match status" value="1"/>
</dbReference>
<evidence type="ECO:0000256" key="11">
    <source>
        <dbReference type="ARBA" id="ARBA00023136"/>
    </source>
</evidence>
<dbReference type="EMBL" id="AWGJ01000003">
    <property type="protein sequence ID" value="ODN81990.1"/>
    <property type="molecule type" value="Genomic_DNA"/>
</dbReference>
<comment type="similarity">
    <text evidence="2">Belongs to the cytochrome b560 family.</text>
</comment>
<gene>
    <name evidence="13" type="ORF">L202_02319</name>
</gene>
<dbReference type="OrthoDB" id="588261at2759"/>
<keyword evidence="7" id="KW-0809">Transit peptide</keyword>
<sequence>MSLLRQSIARAAFKPSILRSTPGLMLAQRRFASTEPMSASENIALLNSQRQYRPTSPHLDIYQPQLTWILSSLHRITGVAFSGALYLSAIAYLFHPMFPVIDSAHIVDLVHTFPGWVKGGLKFAVSLPFTFHCFNGLRHLNWDIGKGLTVKGVYQTGYAVLGATLATSLYLAFLL</sequence>
<evidence type="ECO:0000256" key="7">
    <source>
        <dbReference type="ARBA" id="ARBA00022946"/>
    </source>
</evidence>
<keyword evidence="11 12" id="KW-0472">Membrane</keyword>
<proteinExistence type="inferred from homology"/>
<dbReference type="Pfam" id="PF01127">
    <property type="entry name" value="Sdh_cyt"/>
    <property type="match status" value="1"/>
</dbReference>
<dbReference type="PROSITE" id="PS01000">
    <property type="entry name" value="SDH_CYT_1"/>
    <property type="match status" value="1"/>
</dbReference>
<dbReference type="GO" id="GO:0005743">
    <property type="term" value="C:mitochondrial inner membrane"/>
    <property type="evidence" value="ECO:0007669"/>
    <property type="project" value="UniProtKB-SubCell"/>
</dbReference>
<dbReference type="Gene3D" id="1.20.1300.10">
    <property type="entry name" value="Fumarate reductase/succinate dehydrogenase, transmembrane subunit"/>
    <property type="match status" value="1"/>
</dbReference>
<evidence type="ECO:0000256" key="8">
    <source>
        <dbReference type="ARBA" id="ARBA00022989"/>
    </source>
</evidence>
<dbReference type="Proteomes" id="UP000094065">
    <property type="component" value="Unassembled WGS sequence"/>
</dbReference>
<evidence type="ECO:0000256" key="4">
    <source>
        <dbReference type="ARBA" id="ARBA00022692"/>
    </source>
</evidence>
<organism evidence="13 14">
    <name type="scientific">Cryptococcus amylolentus CBS 6039</name>
    <dbReference type="NCBI Taxonomy" id="1295533"/>
    <lineage>
        <taxon>Eukaryota</taxon>
        <taxon>Fungi</taxon>
        <taxon>Dikarya</taxon>
        <taxon>Basidiomycota</taxon>
        <taxon>Agaricomycotina</taxon>
        <taxon>Tremellomycetes</taxon>
        <taxon>Tremellales</taxon>
        <taxon>Cryptococcaceae</taxon>
        <taxon>Cryptococcus</taxon>
    </lineage>
</organism>
<dbReference type="InterPro" id="IPR018495">
    <property type="entry name" value="Succ_DH_cyt_bsu_CS"/>
</dbReference>
<keyword evidence="4 12" id="KW-0812">Transmembrane</keyword>
<evidence type="ECO:0000313" key="14">
    <source>
        <dbReference type="Proteomes" id="UP000094065"/>
    </source>
</evidence>
<evidence type="ECO:0000256" key="6">
    <source>
        <dbReference type="ARBA" id="ARBA00022792"/>
    </source>
</evidence>
<dbReference type="InterPro" id="IPR014314">
    <property type="entry name" value="Succ_DH_cytb556"/>
</dbReference>
<keyword evidence="9" id="KW-0408">Iron</keyword>
<evidence type="ECO:0000256" key="1">
    <source>
        <dbReference type="ARBA" id="ARBA00004448"/>
    </source>
</evidence>
<comment type="caution">
    <text evidence="13">The sequence shown here is derived from an EMBL/GenBank/DDBJ whole genome shotgun (WGS) entry which is preliminary data.</text>
</comment>
<dbReference type="InterPro" id="IPR000701">
    <property type="entry name" value="SuccDH_FuR_B_TM-su"/>
</dbReference>
<dbReference type="PROSITE" id="PS01001">
    <property type="entry name" value="SDH_CYT_2"/>
    <property type="match status" value="1"/>
</dbReference>
<evidence type="ECO:0000313" key="13">
    <source>
        <dbReference type="EMBL" id="ODN81990.1"/>
    </source>
</evidence>
<evidence type="ECO:0000256" key="2">
    <source>
        <dbReference type="ARBA" id="ARBA00007244"/>
    </source>
</evidence>
<evidence type="ECO:0000256" key="12">
    <source>
        <dbReference type="SAM" id="Phobius"/>
    </source>
</evidence>
<dbReference type="FunFam" id="1.20.1300.10:FF:000008">
    <property type="entry name" value="Succinate dehydrogenase cytochrome b560 subunit"/>
    <property type="match status" value="1"/>
</dbReference>
<keyword evidence="5" id="KW-0479">Metal-binding</keyword>
<dbReference type="GeneID" id="30153628"/>
<dbReference type="AlphaFoldDB" id="A0A1E3I082"/>
<keyword evidence="6" id="KW-0999">Mitochondrion inner membrane</keyword>
<dbReference type="RefSeq" id="XP_018996309.1">
    <property type="nucleotide sequence ID" value="XM_019135906.1"/>
</dbReference>
<evidence type="ECO:0000256" key="10">
    <source>
        <dbReference type="ARBA" id="ARBA00023128"/>
    </source>
</evidence>
<dbReference type="GO" id="GO:0046872">
    <property type="term" value="F:metal ion binding"/>
    <property type="evidence" value="ECO:0007669"/>
    <property type="project" value="UniProtKB-KW"/>
</dbReference>
<evidence type="ECO:0000256" key="9">
    <source>
        <dbReference type="ARBA" id="ARBA00023004"/>
    </source>
</evidence>
<dbReference type="GO" id="GO:0006121">
    <property type="term" value="P:mitochondrial electron transport, succinate to ubiquinone"/>
    <property type="evidence" value="ECO:0007669"/>
    <property type="project" value="TreeGrafter"/>
</dbReference>
<comment type="subcellular location">
    <subcellularLocation>
        <location evidence="1">Mitochondrion inner membrane</location>
        <topology evidence="1">Multi-pass membrane protein</topology>
    </subcellularLocation>
</comment>
<accession>A0A1E3I082</accession>
<keyword evidence="14" id="KW-1185">Reference proteome</keyword>
<dbReference type="GO" id="GO:0006099">
    <property type="term" value="P:tricarboxylic acid cycle"/>
    <property type="evidence" value="ECO:0007669"/>
    <property type="project" value="InterPro"/>
</dbReference>
<reference evidence="13 14" key="1">
    <citation type="submission" date="2016-06" db="EMBL/GenBank/DDBJ databases">
        <title>Evolution of pathogenesis and genome organization in the Tremellales.</title>
        <authorList>
            <person name="Cuomo C."/>
            <person name="Litvintseva A."/>
            <person name="Heitman J."/>
            <person name="Chen Y."/>
            <person name="Sun S."/>
            <person name="Springer D."/>
            <person name="Dromer F."/>
            <person name="Young S."/>
            <person name="Zeng Q."/>
            <person name="Chapman S."/>
            <person name="Gujja S."/>
            <person name="Saif S."/>
            <person name="Birren B."/>
        </authorList>
    </citation>
    <scope>NUCLEOTIDE SEQUENCE [LARGE SCALE GENOMIC DNA]</scope>
    <source>
        <strain evidence="13 14">CBS 6039</strain>
    </source>
</reference>
<dbReference type="CDD" id="cd03499">
    <property type="entry name" value="SQR_TypeC_SdhC"/>
    <property type="match status" value="1"/>
</dbReference>
<evidence type="ECO:0000256" key="3">
    <source>
        <dbReference type="ARBA" id="ARBA00022617"/>
    </source>
</evidence>
<evidence type="ECO:0000256" key="5">
    <source>
        <dbReference type="ARBA" id="ARBA00022723"/>
    </source>
</evidence>
<dbReference type="PANTHER" id="PTHR10978">
    <property type="entry name" value="SUCCINATE DEHYDROGENASE CYTOCHROME B560 SUBUNIT"/>
    <property type="match status" value="1"/>
</dbReference>
<keyword evidence="8 12" id="KW-1133">Transmembrane helix</keyword>
<dbReference type="STRING" id="1295533.A0A1E3I082"/>
<feature type="transmembrane region" description="Helical" evidence="12">
    <location>
        <begin position="76"/>
        <end position="94"/>
    </location>
</feature>
<dbReference type="GO" id="GO:0009055">
    <property type="term" value="F:electron transfer activity"/>
    <property type="evidence" value="ECO:0007669"/>
    <property type="project" value="InterPro"/>
</dbReference>
<keyword evidence="3" id="KW-0349">Heme</keyword>
<name>A0A1E3I082_9TREE</name>
<dbReference type="NCBIfam" id="TIGR02970">
    <property type="entry name" value="succ_dehyd_cytB"/>
    <property type="match status" value="1"/>
</dbReference>
<dbReference type="PANTHER" id="PTHR10978:SF5">
    <property type="entry name" value="SUCCINATE DEHYDROGENASE CYTOCHROME B560 SUBUNIT, MITOCHONDRIAL"/>
    <property type="match status" value="1"/>
</dbReference>
<feature type="transmembrane region" description="Helical" evidence="12">
    <location>
        <begin position="156"/>
        <end position="174"/>
    </location>
</feature>
<keyword evidence="10" id="KW-0496">Mitochondrion</keyword>